<dbReference type="PANTHER" id="PTHR11647">
    <property type="entry name" value="HYDRANTOINASE/DIHYDROPYRIMIDINASE FAMILY MEMBER"/>
    <property type="match status" value="1"/>
</dbReference>
<dbReference type="RefSeq" id="WP_023510903.1">
    <property type="nucleotide sequence ID" value="NZ_AWTC01000013.1"/>
</dbReference>
<dbReference type="InterPro" id="IPR013108">
    <property type="entry name" value="Amidohydro_3"/>
</dbReference>
<dbReference type="eggNOG" id="COG3653">
    <property type="taxonomic scope" value="Bacteria"/>
</dbReference>
<dbReference type="GO" id="GO:0005829">
    <property type="term" value="C:cytosol"/>
    <property type="evidence" value="ECO:0007669"/>
    <property type="project" value="TreeGrafter"/>
</dbReference>
<dbReference type="Proteomes" id="UP000018296">
    <property type="component" value="Unassembled WGS sequence"/>
</dbReference>
<dbReference type="Pfam" id="PF07969">
    <property type="entry name" value="Amidohydro_3"/>
    <property type="match status" value="1"/>
</dbReference>
<reference evidence="2 3" key="1">
    <citation type="journal article" date="2013" name="Genome Announc.">
        <title>Genome Sequence of Sporolactobacillus laevolacticus DSM442, an Efficient Polymer-Grade D-Lactate Producer from Agricultural Waste Cottonseed as a Nitrogen Source.</title>
        <authorList>
            <person name="Wang H."/>
            <person name="Wang L."/>
            <person name="Ju J."/>
            <person name="Yu B."/>
            <person name="Ma Y."/>
        </authorList>
    </citation>
    <scope>NUCLEOTIDE SEQUENCE [LARGE SCALE GENOMIC DNA]</scope>
    <source>
        <strain evidence="2 3">DSM 442</strain>
    </source>
</reference>
<keyword evidence="3" id="KW-1185">Reference proteome</keyword>
<proteinExistence type="predicted"/>
<dbReference type="EMBL" id="AWTC01000013">
    <property type="protein sequence ID" value="EST11193.1"/>
    <property type="molecule type" value="Genomic_DNA"/>
</dbReference>
<dbReference type="InterPro" id="IPR050378">
    <property type="entry name" value="Metallo-dep_Hydrolases_sf"/>
</dbReference>
<gene>
    <name evidence="2" type="ORF">P343_13335</name>
</gene>
<accession>V6IVG9</accession>
<evidence type="ECO:0000313" key="3">
    <source>
        <dbReference type="Proteomes" id="UP000018296"/>
    </source>
</evidence>
<dbReference type="GO" id="GO:0016811">
    <property type="term" value="F:hydrolase activity, acting on carbon-nitrogen (but not peptide) bonds, in linear amides"/>
    <property type="evidence" value="ECO:0007669"/>
    <property type="project" value="InterPro"/>
</dbReference>
<dbReference type="Gene3D" id="3.20.20.140">
    <property type="entry name" value="Metal-dependent hydrolases"/>
    <property type="match status" value="2"/>
</dbReference>
<dbReference type="SUPFAM" id="SSF51338">
    <property type="entry name" value="Composite domain of metallo-dependent hydrolases"/>
    <property type="match status" value="1"/>
</dbReference>
<dbReference type="PANTHER" id="PTHR11647:SF1">
    <property type="entry name" value="COLLAPSIN RESPONSE MEDIATOR PROTEIN"/>
    <property type="match status" value="1"/>
</dbReference>
<dbReference type="InterPro" id="IPR023100">
    <property type="entry name" value="D-aminoacylase_insert_dom_sf"/>
</dbReference>
<dbReference type="AlphaFoldDB" id="V6IVG9"/>
<comment type="caution">
    <text evidence="2">The sequence shown here is derived from an EMBL/GenBank/DDBJ whole genome shotgun (WGS) entry which is preliminary data.</text>
</comment>
<dbReference type="CDD" id="cd01297">
    <property type="entry name" value="D-aminoacylase"/>
    <property type="match status" value="1"/>
</dbReference>
<name>V6IVG9_9BACL</name>
<dbReference type="Gene3D" id="2.30.40.10">
    <property type="entry name" value="Urease, subunit C, domain 1"/>
    <property type="match status" value="1"/>
</dbReference>
<dbReference type="InterPro" id="IPR032466">
    <property type="entry name" value="Metal_Hydrolase"/>
</dbReference>
<dbReference type="SUPFAM" id="SSF51556">
    <property type="entry name" value="Metallo-dependent hydrolases"/>
    <property type="match status" value="1"/>
</dbReference>
<sequence>MNDLHDLVIRNGRIIDGTGSPWFYGDIAVDLGKISKIGKLTGETGKTEIDAYHQIVCPGFIDMHVHTDLFILADPLVEAKVRQGITTELLGQDGIAAAPLPDAYKEDWRGNLSGLDGNPDISWDWNTIDEYLKKIEDIHPSYNLAVLAPHGNIRMEVMGLDDRPATDEEIGQMQKVLRRCLDEGAVGMSTGLIYPPCCFAEMKELEALCMVLGEYGVPLVIHQRSEGDEIIESMDELIEMMKRCGAHLHFSHLKNCGQFNWHKTPEVLGKIDQARADGLEVTFDQYPYPAGSTMLSATLPPWAHDGGTEMMLKRLEDPALSKRMIKEMETALEGWDSISKWAGWNGIIVTSVESEKNQDCVGKTIAEIGKIKNRTDYAQIALDLIYEEKNAVGMIDFVINEDDIKMIVRHPAGTLGTDGLLGGEPHPRAYGSFPRVLGRFVREENVLPLEQMIRRFTSQPARIIGLQDRGILREGLAADIVIFDPDTIIDQATFENPRQYNIGIDKVIVNGEVVIDGEEAYRKPAGIVFRRKYSCLPLSQKEGC</sequence>
<feature type="domain" description="Amidohydrolase 3" evidence="1">
    <location>
        <begin position="48"/>
        <end position="515"/>
    </location>
</feature>
<evidence type="ECO:0000259" key="1">
    <source>
        <dbReference type="Pfam" id="PF07969"/>
    </source>
</evidence>
<protein>
    <submittedName>
        <fullName evidence="2">D-aminoacylase</fullName>
    </submittedName>
</protein>
<dbReference type="GO" id="GO:0016812">
    <property type="term" value="F:hydrolase activity, acting on carbon-nitrogen (but not peptide) bonds, in cyclic amides"/>
    <property type="evidence" value="ECO:0007669"/>
    <property type="project" value="TreeGrafter"/>
</dbReference>
<dbReference type="STRING" id="1395513.P343_13335"/>
<evidence type="ECO:0000313" key="2">
    <source>
        <dbReference type="EMBL" id="EST11193.1"/>
    </source>
</evidence>
<organism evidence="2 3">
    <name type="scientific">Sporolactobacillus laevolacticus DSM 442</name>
    <dbReference type="NCBI Taxonomy" id="1395513"/>
    <lineage>
        <taxon>Bacteria</taxon>
        <taxon>Bacillati</taxon>
        <taxon>Bacillota</taxon>
        <taxon>Bacilli</taxon>
        <taxon>Bacillales</taxon>
        <taxon>Sporolactobacillaceae</taxon>
        <taxon>Sporolactobacillus</taxon>
    </lineage>
</organism>
<dbReference type="PATRIC" id="fig|1395513.3.peg.2704"/>
<dbReference type="Gene3D" id="3.30.1490.130">
    <property type="entry name" value="D-aminoacylase. Domain 3"/>
    <property type="match status" value="1"/>
</dbReference>
<dbReference type="OrthoDB" id="9775607at2"/>
<dbReference type="InterPro" id="IPR011059">
    <property type="entry name" value="Metal-dep_hydrolase_composite"/>
</dbReference>